<evidence type="ECO:0000313" key="3">
    <source>
        <dbReference type="Proteomes" id="UP000322080"/>
    </source>
</evidence>
<evidence type="ECO:0000256" key="1">
    <source>
        <dbReference type="SAM" id="SignalP"/>
    </source>
</evidence>
<dbReference type="RefSeq" id="WP_148376434.1">
    <property type="nucleotide sequence ID" value="NZ_VSIY01000003.1"/>
</dbReference>
<keyword evidence="1" id="KW-0732">Signal</keyword>
<name>A0A5D0RRX7_9RHOB</name>
<sequence length="171" mass="18070">MTIKSLLLCTTLATCGLATAGLAQATNELIVTIADDERTLTVSEEIEWNGVERQPYVWIDASAVDDETNEVLNVALTFGAADWKASEPEMTVWIVRGGEVLKQLAAYEEEARGGLSVTIDSHALDGTSLSLTGTFEGTLGIPGPKSQGRPVDLSQGVPVTGSFNVTLDASE</sequence>
<protein>
    <submittedName>
        <fullName evidence="2">Uncharacterized protein</fullName>
    </submittedName>
</protein>
<reference evidence="2 3" key="1">
    <citation type="submission" date="2019-08" db="EMBL/GenBank/DDBJ databases">
        <title>Identification of a novel species of the genus Boseongicola.</title>
        <authorList>
            <person name="Zhang X.-Q."/>
        </authorList>
    </citation>
    <scope>NUCLEOTIDE SEQUENCE [LARGE SCALE GENOMIC DNA]</scope>
    <source>
        <strain evidence="2 3">HY14</strain>
    </source>
</reference>
<comment type="caution">
    <text evidence="2">The sequence shown here is derived from an EMBL/GenBank/DDBJ whole genome shotgun (WGS) entry which is preliminary data.</text>
</comment>
<dbReference type="EMBL" id="VSIY01000003">
    <property type="protein sequence ID" value="TYB83344.1"/>
    <property type="molecule type" value="Genomic_DNA"/>
</dbReference>
<evidence type="ECO:0000313" key="2">
    <source>
        <dbReference type="EMBL" id="TYB83344.1"/>
    </source>
</evidence>
<organism evidence="2 3">
    <name type="scientific">Maritimibacter fusiformis</name>
    <dbReference type="NCBI Taxonomy" id="2603819"/>
    <lineage>
        <taxon>Bacteria</taxon>
        <taxon>Pseudomonadati</taxon>
        <taxon>Pseudomonadota</taxon>
        <taxon>Alphaproteobacteria</taxon>
        <taxon>Rhodobacterales</taxon>
        <taxon>Roseobacteraceae</taxon>
        <taxon>Maritimibacter</taxon>
    </lineage>
</organism>
<keyword evidence="3" id="KW-1185">Reference proteome</keyword>
<gene>
    <name evidence="2" type="ORF">FVF75_03985</name>
</gene>
<feature type="chain" id="PRO_5022900503" evidence="1">
    <location>
        <begin position="26"/>
        <end position="171"/>
    </location>
</feature>
<dbReference type="AlphaFoldDB" id="A0A5D0RRX7"/>
<dbReference type="Proteomes" id="UP000322080">
    <property type="component" value="Unassembled WGS sequence"/>
</dbReference>
<feature type="signal peptide" evidence="1">
    <location>
        <begin position="1"/>
        <end position="25"/>
    </location>
</feature>
<accession>A0A5D0RRX7</accession>
<proteinExistence type="predicted"/>